<dbReference type="PROSITE" id="PS51352">
    <property type="entry name" value="THIOREDOXIN_2"/>
    <property type="match status" value="1"/>
</dbReference>
<evidence type="ECO:0000256" key="1">
    <source>
        <dbReference type="SAM" id="SignalP"/>
    </source>
</evidence>
<accession>A0ABU9SXV7</accession>
<feature type="domain" description="Thioredoxin" evidence="2">
    <location>
        <begin position="18"/>
        <end position="157"/>
    </location>
</feature>
<evidence type="ECO:0000313" key="4">
    <source>
        <dbReference type="Proteomes" id="UP001461163"/>
    </source>
</evidence>
<dbReference type="Proteomes" id="UP001461163">
    <property type="component" value="Unassembled WGS sequence"/>
</dbReference>
<dbReference type="CDD" id="cd02966">
    <property type="entry name" value="TlpA_like_family"/>
    <property type="match status" value="1"/>
</dbReference>
<keyword evidence="4" id="KW-1185">Reference proteome</keyword>
<gene>
    <name evidence="3" type="ORF">WNY77_14990</name>
</gene>
<dbReference type="RefSeq" id="WP_342882181.1">
    <property type="nucleotide sequence ID" value="NZ_JBBMQS010000009.1"/>
</dbReference>
<dbReference type="PANTHER" id="PTHR42852">
    <property type="entry name" value="THIOL:DISULFIDE INTERCHANGE PROTEIN DSBE"/>
    <property type="match status" value="1"/>
</dbReference>
<comment type="caution">
    <text evidence="3">The sequence shown here is derived from an EMBL/GenBank/DDBJ whole genome shotgun (WGS) entry which is preliminary data.</text>
</comment>
<dbReference type="PANTHER" id="PTHR42852:SF18">
    <property type="entry name" value="CHROMOSOME UNDETERMINED SCAFFOLD_47, WHOLE GENOME SHOTGUN SEQUENCE"/>
    <property type="match status" value="1"/>
</dbReference>
<feature type="signal peptide" evidence="1">
    <location>
        <begin position="1"/>
        <end position="21"/>
    </location>
</feature>
<dbReference type="Gene3D" id="3.40.30.10">
    <property type="entry name" value="Glutaredoxin"/>
    <property type="match status" value="1"/>
</dbReference>
<dbReference type="InterPro" id="IPR013766">
    <property type="entry name" value="Thioredoxin_domain"/>
</dbReference>
<organism evidence="3 4">
    <name type="scientific">Paraglaciecola mesophila</name>
    <dbReference type="NCBI Taxonomy" id="197222"/>
    <lineage>
        <taxon>Bacteria</taxon>
        <taxon>Pseudomonadati</taxon>
        <taxon>Pseudomonadota</taxon>
        <taxon>Gammaproteobacteria</taxon>
        <taxon>Alteromonadales</taxon>
        <taxon>Alteromonadaceae</taxon>
        <taxon>Paraglaciecola</taxon>
    </lineage>
</organism>
<dbReference type="InterPro" id="IPR036249">
    <property type="entry name" value="Thioredoxin-like_sf"/>
</dbReference>
<dbReference type="InterPro" id="IPR050553">
    <property type="entry name" value="Thioredoxin_ResA/DsbE_sf"/>
</dbReference>
<keyword evidence="1" id="KW-0732">Signal</keyword>
<reference evidence="3 4" key="1">
    <citation type="submission" date="2024-03" db="EMBL/GenBank/DDBJ databases">
        <title>Community enrichment and isolation of bacterial strains for fucoidan degradation.</title>
        <authorList>
            <person name="Sichert A."/>
        </authorList>
    </citation>
    <scope>NUCLEOTIDE SEQUENCE [LARGE SCALE GENOMIC DNA]</scope>
    <source>
        <strain evidence="3 4">AS12</strain>
    </source>
</reference>
<evidence type="ECO:0000313" key="3">
    <source>
        <dbReference type="EMBL" id="MEM5498712.1"/>
    </source>
</evidence>
<name>A0ABU9SXV7_9ALTE</name>
<protein>
    <submittedName>
        <fullName evidence="3">TlpA disulfide reductase family protein</fullName>
    </submittedName>
</protein>
<proteinExistence type="predicted"/>
<dbReference type="SUPFAM" id="SSF52833">
    <property type="entry name" value="Thioredoxin-like"/>
    <property type="match status" value="1"/>
</dbReference>
<sequence length="160" mass="18234">MRIFISIFVLYLACYSSRGYATVAPDFSYMTRSGAVQLSDLKGKVVYVDFWASWCKPCRQSFPWMNDMQHKYAEQGLVVVAVNLDTEPQLVTTFLQKIPANFPIVLDPEAEIAQRYDLIGMPSSYLVARDGSIRFSHKGFFNAKASAYEQQLVTLLHEKE</sequence>
<evidence type="ECO:0000259" key="2">
    <source>
        <dbReference type="PROSITE" id="PS51352"/>
    </source>
</evidence>
<dbReference type="EMBL" id="JBBMQS010000009">
    <property type="protein sequence ID" value="MEM5498712.1"/>
    <property type="molecule type" value="Genomic_DNA"/>
</dbReference>
<feature type="chain" id="PRO_5045374043" evidence="1">
    <location>
        <begin position="22"/>
        <end position="160"/>
    </location>
</feature>
<dbReference type="Pfam" id="PF00578">
    <property type="entry name" value="AhpC-TSA"/>
    <property type="match status" value="1"/>
</dbReference>
<dbReference type="InterPro" id="IPR000866">
    <property type="entry name" value="AhpC/TSA"/>
</dbReference>